<comment type="subcellular location">
    <subcellularLocation>
        <location evidence="2 11">Golgi apparatus membrane</location>
        <topology evidence="2 11">Peripheral membrane protein</topology>
    </subcellularLocation>
</comment>
<name>A0A016VEV1_9BILA</name>
<feature type="region of interest" description="Disordered" evidence="12">
    <location>
        <begin position="1"/>
        <end position="27"/>
    </location>
</feature>
<evidence type="ECO:0000259" key="13">
    <source>
        <dbReference type="Pfam" id="PF06419"/>
    </source>
</evidence>
<dbReference type="PANTHER" id="PTHR21506:SF0">
    <property type="entry name" value="CONSERVED OLIGOMERIC GOLGI COMPLEX SUBUNIT 6"/>
    <property type="match status" value="1"/>
</dbReference>
<evidence type="ECO:0000256" key="5">
    <source>
        <dbReference type="ARBA" id="ARBA00020973"/>
    </source>
</evidence>
<dbReference type="Pfam" id="PF20653">
    <property type="entry name" value="COG6_C"/>
    <property type="match status" value="1"/>
</dbReference>
<dbReference type="InterPro" id="IPR048369">
    <property type="entry name" value="COG6_C"/>
</dbReference>
<dbReference type="GO" id="GO:0015031">
    <property type="term" value="P:protein transport"/>
    <property type="evidence" value="ECO:0007669"/>
    <property type="project" value="UniProtKB-KW"/>
</dbReference>
<dbReference type="Proteomes" id="UP000024635">
    <property type="component" value="Unassembled WGS sequence"/>
</dbReference>
<dbReference type="SMART" id="SM01087">
    <property type="entry name" value="COG6"/>
    <property type="match status" value="1"/>
</dbReference>
<dbReference type="GO" id="GO:0006891">
    <property type="term" value="P:intra-Golgi vesicle-mediated transport"/>
    <property type="evidence" value="ECO:0007669"/>
    <property type="project" value="UniProtKB-UniRule"/>
</dbReference>
<proteinExistence type="inferred from homology"/>
<evidence type="ECO:0000256" key="3">
    <source>
        <dbReference type="ARBA" id="ARBA00011023"/>
    </source>
</evidence>
<keyword evidence="6 11" id="KW-0813">Transport</keyword>
<feature type="domain" description="Conserved oligomeric complex COG6 N-terminal" evidence="13">
    <location>
        <begin position="65"/>
        <end position="168"/>
    </location>
</feature>
<dbReference type="AlphaFoldDB" id="A0A016VEV1"/>
<comment type="subunit">
    <text evidence="4">Component of the conserved oligomeric Golgi complex which is composed of eight different subunits and is required for normal Golgi morphology and localization.</text>
</comment>
<sequence>MEAETDGSKAAPPQSAPAAPVDNAASVTNPIKRRIDKLVASKLHNDPEFIKVVDYVAPMVGNLDIHTERRLLRSLEKRQLELNKEYLEEFEKVNAHVQDFAEKVRTMHRICSDLTNRIQQNKEKTQDLLSKTSALQNQKKHLEAKQKAIDDFLGRFSLTDAEKRALEGSTKDGTITSDFFPALARARDIYSDSKELLRSNGEHSAAVEIMEEMSQTLEKAYEVLYRSIQRECRILSADYVEMKAVLCQSFAALQEREVLLKYALDEICTARKNQILRLYIDALTKGTQSNGKPIELMSHDPLRYMGDMLAWIYEALEGERELLQMLLKDCNPQVIRDNSVNLLSQISSALCRPFKLRVEQALAGETDSVVLYRLSALFTFYSEKMSPEIGPDSELSRTIEELNQLTLNIFYSGLNGAVQKILSKMGAPDYDLLPVPAVHQILMLLRDVLETHDGAMAGKTNSEEEFNKIFSCVLDPLYRSVQVAATHLHSPLDVAVYTLNCLSAIYALVILYPFTDSRLEMIKALMEGNEDVLVSEEASTILANTGLISLYQKAAAHDKNQGPLSAIPGMDATSVNNVMVQFDVFLAQPDKYELDQIAKISSARTRESVKQRTVDNVVAAYSVVVSKLEDPFNAYENVAYKSVDQGILWRSSIAGNKCGRSYGQCQIMGPVCATRPYVGLARDPCDGWKSLSQKNPCLTLHRPSPEPCHTTYHNAQVTRHGSSDGRCSMRQGFFGAVVYMPLRVLPKYKRSIASVWWSQQANFTNFQVKELLK</sequence>
<dbReference type="GO" id="GO:0000139">
    <property type="term" value="C:Golgi membrane"/>
    <property type="evidence" value="ECO:0007669"/>
    <property type="project" value="UniProtKB-SubCell"/>
</dbReference>
<organism evidence="15 16">
    <name type="scientific">Ancylostoma ceylanicum</name>
    <dbReference type="NCBI Taxonomy" id="53326"/>
    <lineage>
        <taxon>Eukaryota</taxon>
        <taxon>Metazoa</taxon>
        <taxon>Ecdysozoa</taxon>
        <taxon>Nematoda</taxon>
        <taxon>Chromadorea</taxon>
        <taxon>Rhabditida</taxon>
        <taxon>Rhabditina</taxon>
        <taxon>Rhabditomorpha</taxon>
        <taxon>Strongyloidea</taxon>
        <taxon>Ancylostomatidae</taxon>
        <taxon>Ancylostomatinae</taxon>
        <taxon>Ancylostoma</taxon>
    </lineage>
</organism>
<keyword evidence="8 11" id="KW-0333">Golgi apparatus</keyword>
<dbReference type="InterPro" id="IPR048368">
    <property type="entry name" value="COG6_N"/>
</dbReference>
<evidence type="ECO:0000256" key="12">
    <source>
        <dbReference type="SAM" id="MobiDB-lite"/>
    </source>
</evidence>
<comment type="function">
    <text evidence="1 11">Required for normal Golgi function.</text>
</comment>
<evidence type="ECO:0000256" key="8">
    <source>
        <dbReference type="ARBA" id="ARBA00023034"/>
    </source>
</evidence>
<keyword evidence="9 11" id="KW-0472">Membrane</keyword>
<evidence type="ECO:0000256" key="11">
    <source>
        <dbReference type="RuleBase" id="RU365075"/>
    </source>
</evidence>
<protein>
    <recommendedName>
        <fullName evidence="5 11">Conserved oligomeric Golgi complex subunit 6</fullName>
        <shortName evidence="11">COG complex subunit 6</shortName>
    </recommendedName>
    <alternativeName>
        <fullName evidence="10 11">Component of oligomeric Golgi complex 6</fullName>
    </alternativeName>
</protein>
<accession>A0A016VEV1</accession>
<dbReference type="InterPro" id="IPR010490">
    <property type="entry name" value="COG6"/>
</dbReference>
<gene>
    <name evidence="15" type="primary">Acey_s0012.g1798</name>
    <name evidence="15" type="synonym">Acey-cogc-6</name>
    <name evidence="15" type="ORF">Y032_0012g1798</name>
</gene>
<evidence type="ECO:0000256" key="1">
    <source>
        <dbReference type="ARBA" id="ARBA00003627"/>
    </source>
</evidence>
<dbReference type="OrthoDB" id="272987at2759"/>
<dbReference type="PANTHER" id="PTHR21506">
    <property type="entry name" value="COMPONENT OF OLIGOMERIC GOLGI COMPLEX 6"/>
    <property type="match status" value="1"/>
</dbReference>
<dbReference type="EMBL" id="JARK01001348">
    <property type="protein sequence ID" value="EYC25273.1"/>
    <property type="molecule type" value="Genomic_DNA"/>
</dbReference>
<dbReference type="GO" id="GO:0017119">
    <property type="term" value="C:Golgi transport complex"/>
    <property type="evidence" value="ECO:0007669"/>
    <property type="project" value="UniProtKB-UniRule"/>
</dbReference>
<evidence type="ECO:0000256" key="10">
    <source>
        <dbReference type="ARBA" id="ARBA00031348"/>
    </source>
</evidence>
<feature type="domain" description="Conserved Oligomeric Golgi complex subunit 6 C-terminal" evidence="14">
    <location>
        <begin position="204"/>
        <end position="638"/>
    </location>
</feature>
<keyword evidence="16" id="KW-1185">Reference proteome</keyword>
<comment type="similarity">
    <text evidence="3 11">Belongs to the COG6 family.</text>
</comment>
<evidence type="ECO:0000256" key="4">
    <source>
        <dbReference type="ARBA" id="ARBA00011166"/>
    </source>
</evidence>
<evidence type="ECO:0000259" key="14">
    <source>
        <dbReference type="Pfam" id="PF20653"/>
    </source>
</evidence>
<evidence type="ECO:0000256" key="9">
    <source>
        <dbReference type="ARBA" id="ARBA00023136"/>
    </source>
</evidence>
<evidence type="ECO:0000313" key="16">
    <source>
        <dbReference type="Proteomes" id="UP000024635"/>
    </source>
</evidence>
<keyword evidence="7 11" id="KW-0653">Protein transport</keyword>
<evidence type="ECO:0000256" key="6">
    <source>
        <dbReference type="ARBA" id="ARBA00022448"/>
    </source>
</evidence>
<reference evidence="16" key="1">
    <citation type="journal article" date="2015" name="Nat. Genet.">
        <title>The genome and transcriptome of the zoonotic hookworm Ancylostoma ceylanicum identify infection-specific gene families.</title>
        <authorList>
            <person name="Schwarz E.M."/>
            <person name="Hu Y."/>
            <person name="Antoshechkin I."/>
            <person name="Miller M.M."/>
            <person name="Sternberg P.W."/>
            <person name="Aroian R.V."/>
        </authorList>
    </citation>
    <scope>NUCLEOTIDE SEQUENCE</scope>
    <source>
        <strain evidence="16">HY135</strain>
    </source>
</reference>
<evidence type="ECO:0000313" key="15">
    <source>
        <dbReference type="EMBL" id="EYC25273.1"/>
    </source>
</evidence>
<evidence type="ECO:0000256" key="2">
    <source>
        <dbReference type="ARBA" id="ARBA00004395"/>
    </source>
</evidence>
<dbReference type="STRING" id="53326.A0A016VEV1"/>
<comment type="caution">
    <text evidence="15">The sequence shown here is derived from an EMBL/GenBank/DDBJ whole genome shotgun (WGS) entry which is preliminary data.</text>
</comment>
<feature type="compositionally biased region" description="Low complexity" evidence="12">
    <location>
        <begin position="10"/>
        <end position="20"/>
    </location>
</feature>
<dbReference type="Pfam" id="PF06419">
    <property type="entry name" value="COG6_N"/>
    <property type="match status" value="1"/>
</dbReference>
<evidence type="ECO:0000256" key="7">
    <source>
        <dbReference type="ARBA" id="ARBA00022927"/>
    </source>
</evidence>